<keyword evidence="2" id="KW-1003">Cell membrane</keyword>
<comment type="subcellular location">
    <subcellularLocation>
        <location evidence="1">Cell membrane</location>
        <topology evidence="1">Multi-pass membrane protein</topology>
    </subcellularLocation>
</comment>
<evidence type="ECO:0000256" key="9">
    <source>
        <dbReference type="RuleBase" id="RU000688"/>
    </source>
</evidence>
<comment type="similarity">
    <text evidence="9">Belongs to the G-protein coupled receptor 1 family.</text>
</comment>
<dbReference type="OrthoDB" id="6358729at2759"/>
<accession>A0A8S4Q7H9</accession>
<dbReference type="PROSITE" id="PS50262">
    <property type="entry name" value="G_PROTEIN_RECEP_F1_2"/>
    <property type="match status" value="1"/>
</dbReference>
<dbReference type="GO" id="GO:0004930">
    <property type="term" value="F:G protein-coupled receptor activity"/>
    <property type="evidence" value="ECO:0007669"/>
    <property type="project" value="UniProtKB-KW"/>
</dbReference>
<keyword evidence="6 10" id="KW-0472">Membrane</keyword>
<feature type="transmembrane region" description="Helical" evidence="10">
    <location>
        <begin position="155"/>
        <end position="184"/>
    </location>
</feature>
<dbReference type="AlphaFoldDB" id="A0A8S4Q7H9"/>
<dbReference type="GO" id="GO:0005886">
    <property type="term" value="C:plasma membrane"/>
    <property type="evidence" value="ECO:0007669"/>
    <property type="project" value="UniProtKB-SubCell"/>
</dbReference>
<evidence type="ECO:0000256" key="8">
    <source>
        <dbReference type="ARBA" id="ARBA00023224"/>
    </source>
</evidence>
<feature type="domain" description="G-protein coupled receptors family 1 profile" evidence="11">
    <location>
        <begin position="56"/>
        <end position="301"/>
    </location>
</feature>
<dbReference type="SMART" id="SM01381">
    <property type="entry name" value="7TM_GPCR_Srsx"/>
    <property type="match status" value="1"/>
</dbReference>
<dbReference type="PRINTS" id="PR01102">
    <property type="entry name" value="5HT6RECEPTR"/>
</dbReference>
<sequence length="301" mass="33724">MDTTTATNTIQMAKGPLINNTNTEQMEGGPPINYTKTEAVIIGLILAIIAIMTIFGNILVIGATIISQGLKTKTRYFIVSLATADILVAVLVMPFGIYQQVNNLFWDFGDSVCKLSTCFDIMFSSASIYNLLCIAIDRYMAICMPFHYHNLTKKIILGLLIGCWTMPIPYSFLAIFMEWNLIGIEEIYSMMTSQGNTCIFLENIPYALIASTISFFLPMIALIGIYTKIFYIAIKQSNQIAALNAQVNPKEQKNMKHEKRAAKSLAIIVGVFLICWLPFFTFNILDPLIGYKIPFVPWMVV</sequence>
<comment type="caution">
    <text evidence="12">The sequence shown here is derived from an EMBL/GenBank/DDBJ whole genome shotgun (WGS) entry which is preliminary data.</text>
</comment>
<keyword evidence="3 9" id="KW-0812">Transmembrane</keyword>
<keyword evidence="8 9" id="KW-0807">Transducer</keyword>
<keyword evidence="5 9" id="KW-0297">G-protein coupled receptor</keyword>
<evidence type="ECO:0000256" key="6">
    <source>
        <dbReference type="ARBA" id="ARBA00023136"/>
    </source>
</evidence>
<dbReference type="PANTHER" id="PTHR24248">
    <property type="entry name" value="ADRENERGIC RECEPTOR-RELATED G-PROTEIN COUPLED RECEPTOR"/>
    <property type="match status" value="1"/>
</dbReference>
<dbReference type="SUPFAM" id="SSF81321">
    <property type="entry name" value="Family A G protein-coupled receptor-like"/>
    <property type="match status" value="1"/>
</dbReference>
<name>A0A8S4Q7H9_OWEFU</name>
<dbReference type="PANTHER" id="PTHR24248:SF66">
    <property type="entry name" value="OCTOPAMINE RECEPTOR BETA-3R"/>
    <property type="match status" value="1"/>
</dbReference>
<feature type="transmembrane region" description="Helical" evidence="10">
    <location>
        <begin position="39"/>
        <end position="66"/>
    </location>
</feature>
<evidence type="ECO:0000256" key="2">
    <source>
        <dbReference type="ARBA" id="ARBA00022475"/>
    </source>
</evidence>
<evidence type="ECO:0000256" key="1">
    <source>
        <dbReference type="ARBA" id="ARBA00004651"/>
    </source>
</evidence>
<dbReference type="InterPro" id="IPR017452">
    <property type="entry name" value="GPCR_Rhodpsn_7TM"/>
</dbReference>
<evidence type="ECO:0000256" key="5">
    <source>
        <dbReference type="ARBA" id="ARBA00023040"/>
    </source>
</evidence>
<dbReference type="PRINTS" id="PR00237">
    <property type="entry name" value="GPCRRHODOPSN"/>
</dbReference>
<keyword evidence="7 9" id="KW-0675">Receptor</keyword>
<proteinExistence type="inferred from homology"/>
<evidence type="ECO:0000256" key="7">
    <source>
        <dbReference type="ARBA" id="ARBA00023170"/>
    </source>
</evidence>
<dbReference type="PROSITE" id="PS00237">
    <property type="entry name" value="G_PROTEIN_RECEP_F1_1"/>
    <property type="match status" value="1"/>
</dbReference>
<evidence type="ECO:0000256" key="10">
    <source>
        <dbReference type="SAM" id="Phobius"/>
    </source>
</evidence>
<dbReference type="Gene3D" id="1.20.1070.10">
    <property type="entry name" value="Rhodopsin 7-helix transmembrane proteins"/>
    <property type="match status" value="1"/>
</dbReference>
<protein>
    <recommendedName>
        <fullName evidence="11">G-protein coupled receptors family 1 profile domain-containing protein</fullName>
    </recommendedName>
</protein>
<dbReference type="InterPro" id="IPR000276">
    <property type="entry name" value="GPCR_Rhodpsn"/>
</dbReference>
<keyword evidence="4 10" id="KW-1133">Transmembrane helix</keyword>
<evidence type="ECO:0000256" key="3">
    <source>
        <dbReference type="ARBA" id="ARBA00022692"/>
    </source>
</evidence>
<organism evidence="12 13">
    <name type="scientific">Owenia fusiformis</name>
    <name type="common">Polychaete worm</name>
    <dbReference type="NCBI Taxonomy" id="6347"/>
    <lineage>
        <taxon>Eukaryota</taxon>
        <taxon>Metazoa</taxon>
        <taxon>Spiralia</taxon>
        <taxon>Lophotrochozoa</taxon>
        <taxon>Annelida</taxon>
        <taxon>Polychaeta</taxon>
        <taxon>Sedentaria</taxon>
        <taxon>Canalipalpata</taxon>
        <taxon>Sabellida</taxon>
        <taxon>Oweniida</taxon>
        <taxon>Oweniidae</taxon>
        <taxon>Owenia</taxon>
    </lineage>
</organism>
<reference evidence="12" key="1">
    <citation type="submission" date="2022-03" db="EMBL/GenBank/DDBJ databases">
        <authorList>
            <person name="Martin C."/>
        </authorList>
    </citation>
    <scope>NUCLEOTIDE SEQUENCE</scope>
</reference>
<feature type="transmembrane region" description="Helical" evidence="10">
    <location>
        <begin position="78"/>
        <end position="101"/>
    </location>
</feature>
<feature type="transmembrane region" description="Helical" evidence="10">
    <location>
        <begin position="204"/>
        <end position="226"/>
    </location>
</feature>
<dbReference type="Pfam" id="PF00001">
    <property type="entry name" value="7tm_1"/>
    <property type="match status" value="1"/>
</dbReference>
<evidence type="ECO:0000313" key="13">
    <source>
        <dbReference type="Proteomes" id="UP000749559"/>
    </source>
</evidence>
<feature type="transmembrane region" description="Helical" evidence="10">
    <location>
        <begin position="265"/>
        <end position="285"/>
    </location>
</feature>
<dbReference type="Proteomes" id="UP000749559">
    <property type="component" value="Unassembled WGS sequence"/>
</dbReference>
<keyword evidence="13" id="KW-1185">Reference proteome</keyword>
<feature type="non-terminal residue" evidence="12">
    <location>
        <position position="301"/>
    </location>
</feature>
<evidence type="ECO:0000313" key="12">
    <source>
        <dbReference type="EMBL" id="CAH1801402.1"/>
    </source>
</evidence>
<evidence type="ECO:0000259" key="11">
    <source>
        <dbReference type="PROSITE" id="PS50262"/>
    </source>
</evidence>
<dbReference type="EMBL" id="CAIIXF020000012">
    <property type="protein sequence ID" value="CAH1801402.1"/>
    <property type="molecule type" value="Genomic_DNA"/>
</dbReference>
<evidence type="ECO:0000256" key="4">
    <source>
        <dbReference type="ARBA" id="ARBA00022989"/>
    </source>
</evidence>
<gene>
    <name evidence="12" type="ORF">OFUS_LOCUS25194</name>
</gene>
<feature type="transmembrane region" description="Helical" evidence="10">
    <location>
        <begin position="121"/>
        <end position="143"/>
    </location>
</feature>